<dbReference type="Pfam" id="PF00877">
    <property type="entry name" value="NLPC_P60"/>
    <property type="match status" value="1"/>
</dbReference>
<comment type="caution">
    <text evidence="7">The sequence shown here is derived from an EMBL/GenBank/DDBJ whole genome shotgun (WGS) entry which is preliminary data.</text>
</comment>
<dbReference type="PANTHER" id="PTHR47359:SF3">
    <property type="entry name" value="NLP_P60 DOMAIN-CONTAINING PROTEIN-RELATED"/>
    <property type="match status" value="1"/>
</dbReference>
<dbReference type="EMBL" id="VFQF01000002">
    <property type="protein sequence ID" value="TQN46518.1"/>
    <property type="molecule type" value="Genomic_DNA"/>
</dbReference>
<feature type="chain" id="PRO_5022139604" evidence="5">
    <location>
        <begin position="28"/>
        <end position="369"/>
    </location>
</feature>
<dbReference type="SUPFAM" id="SSF54001">
    <property type="entry name" value="Cysteine proteinases"/>
    <property type="match status" value="1"/>
</dbReference>
<dbReference type="InterPro" id="IPR051794">
    <property type="entry name" value="PG_Endopeptidase_C40"/>
</dbReference>
<gene>
    <name evidence="7" type="ORF">FHX52_3243</name>
</gene>
<dbReference type="Proteomes" id="UP000320085">
    <property type="component" value="Unassembled WGS sequence"/>
</dbReference>
<dbReference type="GO" id="GO:0006508">
    <property type="term" value="P:proteolysis"/>
    <property type="evidence" value="ECO:0007669"/>
    <property type="project" value="UniProtKB-KW"/>
</dbReference>
<dbReference type="PANTHER" id="PTHR47359">
    <property type="entry name" value="PEPTIDOGLYCAN DL-ENDOPEPTIDASE CWLO"/>
    <property type="match status" value="1"/>
</dbReference>
<feature type="signal peptide" evidence="5">
    <location>
        <begin position="1"/>
        <end position="27"/>
    </location>
</feature>
<dbReference type="Gene3D" id="3.90.1720.10">
    <property type="entry name" value="endopeptidase domain like (from Nostoc punctiforme)"/>
    <property type="match status" value="1"/>
</dbReference>
<reference evidence="7 8" key="1">
    <citation type="submission" date="2019-06" db="EMBL/GenBank/DDBJ databases">
        <title>Sequencing the genomes of 1000 actinobacteria strains.</title>
        <authorList>
            <person name="Klenk H.-P."/>
        </authorList>
    </citation>
    <scope>NUCLEOTIDE SEQUENCE [LARGE SCALE GENOMIC DNA]</scope>
    <source>
        <strain evidence="7 8">DSM 21776</strain>
    </source>
</reference>
<keyword evidence="2" id="KW-0645">Protease</keyword>
<proteinExistence type="inferred from homology"/>
<dbReference type="InterPro" id="IPR000064">
    <property type="entry name" value="NLP_P60_dom"/>
</dbReference>
<keyword evidence="4" id="KW-0788">Thiol protease</keyword>
<evidence type="ECO:0000313" key="7">
    <source>
        <dbReference type="EMBL" id="TQN46518.1"/>
    </source>
</evidence>
<protein>
    <submittedName>
        <fullName evidence="7">NlpC/P60 family protein</fullName>
    </submittedName>
</protein>
<evidence type="ECO:0000256" key="3">
    <source>
        <dbReference type="ARBA" id="ARBA00022801"/>
    </source>
</evidence>
<sequence>MVPRVFSCVRMPLTRFLLASAAAIALASSGAGVVLVSATITQPQANRPPTCVSSGGVSGLTAAQAQNARVIAATASQRAGHQGAFIALMVALAESDLRVLTNPNDPAGDIYANQGTGYDHDSLGLFQQRPGWGSAARRMDPAESTNLFVDALLRQGGWGTMPPWTAAQLVQRSAFTGRPTAANGGSTVMGGNYQRQAPRAAALLAAIEADSSALDCGGAPADALSPGGAGTHGLPNGYTLPEQTSPAGRIAVSFALAQLGKPYLWGGNGPDRFDCSGLTQQAWSRAGVTIGRVVSQQLRNGHVTSVAQLAPGDLVMIPGADGTIAAPGHVGMFIGRGLVVHAPRTGDVIRVVAFSSFVSKGLSGLRHIG</sequence>
<dbReference type="InterPro" id="IPR038765">
    <property type="entry name" value="Papain-like_cys_pep_sf"/>
</dbReference>
<dbReference type="GO" id="GO:0008234">
    <property type="term" value="F:cysteine-type peptidase activity"/>
    <property type="evidence" value="ECO:0007669"/>
    <property type="project" value="UniProtKB-KW"/>
</dbReference>
<dbReference type="AlphaFoldDB" id="A0A543PR11"/>
<keyword evidence="5" id="KW-0732">Signal</keyword>
<comment type="similarity">
    <text evidence="1">Belongs to the peptidase C40 family.</text>
</comment>
<evidence type="ECO:0000313" key="8">
    <source>
        <dbReference type="Proteomes" id="UP000320085"/>
    </source>
</evidence>
<evidence type="ECO:0000256" key="5">
    <source>
        <dbReference type="SAM" id="SignalP"/>
    </source>
</evidence>
<evidence type="ECO:0000256" key="2">
    <source>
        <dbReference type="ARBA" id="ARBA00022670"/>
    </source>
</evidence>
<keyword evidence="3" id="KW-0378">Hydrolase</keyword>
<accession>A0A543PR11</accession>
<evidence type="ECO:0000259" key="6">
    <source>
        <dbReference type="PROSITE" id="PS51935"/>
    </source>
</evidence>
<evidence type="ECO:0000256" key="4">
    <source>
        <dbReference type="ARBA" id="ARBA00022807"/>
    </source>
</evidence>
<evidence type="ECO:0000256" key="1">
    <source>
        <dbReference type="ARBA" id="ARBA00007074"/>
    </source>
</evidence>
<dbReference type="PROSITE" id="PS51935">
    <property type="entry name" value="NLPC_P60"/>
    <property type="match status" value="1"/>
</dbReference>
<name>A0A543PR11_9MICO</name>
<organism evidence="7 8">
    <name type="scientific">Humibacillus xanthopallidus</name>
    <dbReference type="NCBI Taxonomy" id="412689"/>
    <lineage>
        <taxon>Bacteria</taxon>
        <taxon>Bacillati</taxon>
        <taxon>Actinomycetota</taxon>
        <taxon>Actinomycetes</taxon>
        <taxon>Micrococcales</taxon>
        <taxon>Intrasporangiaceae</taxon>
        <taxon>Humibacillus</taxon>
    </lineage>
</organism>
<feature type="domain" description="NlpC/P60" evidence="6">
    <location>
        <begin position="245"/>
        <end position="369"/>
    </location>
</feature>